<proteinExistence type="predicted"/>
<dbReference type="PANTHER" id="PTHR41259">
    <property type="entry name" value="DOUBLE-STRAND BREAK REPAIR RAD50 ATPASE, PUTATIVE-RELATED"/>
    <property type="match status" value="1"/>
</dbReference>
<dbReference type="AlphaFoldDB" id="A0A1I6HGI7"/>
<evidence type="ECO:0000259" key="3">
    <source>
        <dbReference type="Pfam" id="PF13476"/>
    </source>
</evidence>
<evidence type="ECO:0000256" key="2">
    <source>
        <dbReference type="SAM" id="MobiDB-lite"/>
    </source>
</evidence>
<dbReference type="STRING" id="555875.SAMN04488124_2223"/>
<dbReference type="SUPFAM" id="SSF52540">
    <property type="entry name" value="P-loop containing nucleoside triphosphate hydrolases"/>
    <property type="match status" value="1"/>
</dbReference>
<evidence type="ECO:0000313" key="4">
    <source>
        <dbReference type="EMBL" id="SFR53626.1"/>
    </source>
</evidence>
<dbReference type="PANTHER" id="PTHR41259:SF1">
    <property type="entry name" value="DOUBLE-STRAND BREAK REPAIR RAD50 ATPASE, PUTATIVE-RELATED"/>
    <property type="match status" value="1"/>
</dbReference>
<evidence type="ECO:0000256" key="1">
    <source>
        <dbReference type="SAM" id="Coils"/>
    </source>
</evidence>
<dbReference type="EMBL" id="FOYS01000003">
    <property type="protein sequence ID" value="SFR53626.1"/>
    <property type="molecule type" value="Genomic_DNA"/>
</dbReference>
<feature type="coiled-coil region" evidence="1">
    <location>
        <begin position="549"/>
        <end position="610"/>
    </location>
</feature>
<dbReference type="RefSeq" id="WP_089880654.1">
    <property type="nucleotide sequence ID" value="NZ_FOYS01000003.1"/>
</dbReference>
<sequence>MSEPIPTDADQTGSGRDTGEGRETPVAINAVTLDRAPGFETAGFSLDGFSPGVNVVYGANAAGKSTLAEAIRWSLWPDEAPSSATVRTDLTYDGESRRIELHGGVSEHFRDGEPADAIPVPSLDGGRRYALSLHDMLQEETDDGEFASVIQRESTGGFNIDAVRSDFGLTDGASPATRGISATKEAAAAIDKVEELRRNAPNLEAERTRLSQLKEELAAAADASERVDLLETAIEFRKAQDAYDQRADEVASYPEELASFDGDELGRLDDLDEQIAQQKRVEQEAAVKYREAADKLAGTELPEDGVTDEVLQTLREYRDDLDDAEDDRDRLQREVADAEAKRSEVREKIPLDLDGETLREVDTDDLAELRSFVSKVAEVDGKGQVEAAIDEWLAGESNESADRGTLESGRNALENWLAAPPEQATDEPSSRGPVAAAITAGLLTALSGVVIALTVNPAGGLLTILGLALAGYAAFSARSDDTGTDNTARATHAETFRQTGLPEPDSWEPDAVRDRVADLRDRLRVIEVDEQEAQKHDELRAQFDIDDVRDELETARERLRDRFDTEIDDDIELAVTVERVERWQAADETVAGKQAALQEASDQVETYREQFCATIKPYTTGAYSYVVETSADATAAVESLEQRQRDYESATQRLAEVDGSVAAAHKELDRYRADREVLFTERGLEPGDRERLAALCEQYSEYESAVEAKGTAETTLENRRSDLRDHDAYEEEIEERDRGDLEQEVDEKREIANRYDELLQDKTTLEKEIEDAKASTEIADAVQERREALRGLEEALDADVADAVTDTLLEFVEAETVTSNQEPVFQRADDLLRRITDGQFELRLDDGTFRAFDTGEQRRVDLNDLSSGTRVQVLLAVRVAFVEHREQETAPPLLLDETLAPFDDQRAETVLDTVIDLARAGRQVFYFTARHDERARWETRLEESDVEYSLQQLTASDGHDPIAEPPTLETRGVVDVPAPDGDDHQSYREQLGVPTFDPRQGAASAPLWYVTEDPEVLYRLRTAGIERWGHLRSLLEIGAVDGLLSDTSREQVRRHGAALESFVEAYTVGRGKAVDRDVLEASGAVSNTFIDKVSELADSVDGDPEEILDALPDVSHFRHDKIEELREYFRQENYLDPRPKRPDEQIRSTVVDTYCQHGLEPSTAATAADRLLDRISAGPDPSEKAD</sequence>
<dbReference type="Pfam" id="PF13476">
    <property type="entry name" value="AAA_23"/>
    <property type="match status" value="1"/>
</dbReference>
<name>A0A1I6HGI7_9EURY</name>
<dbReference type="InterPro" id="IPR027417">
    <property type="entry name" value="P-loop_NTPase"/>
</dbReference>
<keyword evidence="5" id="KW-1185">Reference proteome</keyword>
<dbReference type="Proteomes" id="UP000243250">
    <property type="component" value="Unassembled WGS sequence"/>
</dbReference>
<dbReference type="GO" id="GO:0016887">
    <property type="term" value="F:ATP hydrolysis activity"/>
    <property type="evidence" value="ECO:0007669"/>
    <property type="project" value="InterPro"/>
</dbReference>
<reference evidence="5" key="1">
    <citation type="submission" date="2016-10" db="EMBL/GenBank/DDBJ databases">
        <authorList>
            <person name="Varghese N."/>
            <person name="Submissions S."/>
        </authorList>
    </citation>
    <scope>NUCLEOTIDE SEQUENCE [LARGE SCALE GENOMIC DNA]</scope>
    <source>
        <strain evidence="5">CGMCC 1.8711</strain>
    </source>
</reference>
<protein>
    <submittedName>
        <fullName evidence="4">Uncharacterized protein YhaN</fullName>
    </submittedName>
</protein>
<feature type="coiled-coil region" evidence="1">
    <location>
        <begin position="307"/>
        <end position="348"/>
    </location>
</feature>
<dbReference type="InterPro" id="IPR038729">
    <property type="entry name" value="Rad50/SbcC_AAA"/>
</dbReference>
<organism evidence="4 5">
    <name type="scientific">Halogeometricum limi</name>
    <dbReference type="NCBI Taxonomy" id="555875"/>
    <lineage>
        <taxon>Archaea</taxon>
        <taxon>Methanobacteriati</taxon>
        <taxon>Methanobacteriota</taxon>
        <taxon>Stenosarchaea group</taxon>
        <taxon>Halobacteria</taxon>
        <taxon>Halobacteriales</taxon>
        <taxon>Haloferacaceae</taxon>
        <taxon>Halogeometricum</taxon>
    </lineage>
</organism>
<gene>
    <name evidence="4" type="ORF">SAMN04488124_2223</name>
</gene>
<feature type="domain" description="Rad50/SbcC-type AAA" evidence="3">
    <location>
        <begin position="49"/>
        <end position="335"/>
    </location>
</feature>
<feature type="region of interest" description="Disordered" evidence="2">
    <location>
        <begin position="1"/>
        <end position="24"/>
    </location>
</feature>
<feature type="coiled-coil region" evidence="1">
    <location>
        <begin position="741"/>
        <end position="775"/>
    </location>
</feature>
<evidence type="ECO:0000313" key="5">
    <source>
        <dbReference type="Proteomes" id="UP000243250"/>
    </source>
</evidence>
<feature type="coiled-coil region" evidence="1">
    <location>
        <begin position="186"/>
        <end position="223"/>
    </location>
</feature>
<accession>A0A1I6HGI7</accession>
<dbReference type="Gene3D" id="3.40.50.300">
    <property type="entry name" value="P-loop containing nucleotide triphosphate hydrolases"/>
    <property type="match status" value="2"/>
</dbReference>
<keyword evidence="1" id="KW-0175">Coiled coil</keyword>
<dbReference type="OrthoDB" id="200194at2157"/>
<dbReference type="GO" id="GO:0006302">
    <property type="term" value="P:double-strand break repair"/>
    <property type="evidence" value="ECO:0007669"/>
    <property type="project" value="InterPro"/>
</dbReference>